<dbReference type="Proteomes" id="UP000271974">
    <property type="component" value="Unassembled WGS sequence"/>
</dbReference>
<keyword evidence="3" id="KW-1185">Reference proteome</keyword>
<feature type="transmembrane region" description="Helical" evidence="1">
    <location>
        <begin position="46"/>
        <end position="64"/>
    </location>
</feature>
<evidence type="ECO:0000313" key="2">
    <source>
        <dbReference type="EMBL" id="RUS83832.1"/>
    </source>
</evidence>
<keyword evidence="1" id="KW-1133">Transmembrane helix</keyword>
<proteinExistence type="predicted"/>
<organism evidence="2 3">
    <name type="scientific">Elysia chlorotica</name>
    <name type="common">Eastern emerald elysia</name>
    <name type="synonym">Sea slug</name>
    <dbReference type="NCBI Taxonomy" id="188477"/>
    <lineage>
        <taxon>Eukaryota</taxon>
        <taxon>Metazoa</taxon>
        <taxon>Spiralia</taxon>
        <taxon>Lophotrochozoa</taxon>
        <taxon>Mollusca</taxon>
        <taxon>Gastropoda</taxon>
        <taxon>Heterobranchia</taxon>
        <taxon>Euthyneura</taxon>
        <taxon>Panpulmonata</taxon>
        <taxon>Sacoglossa</taxon>
        <taxon>Placobranchoidea</taxon>
        <taxon>Plakobranchidae</taxon>
        <taxon>Elysia</taxon>
    </lineage>
</organism>
<evidence type="ECO:0000256" key="1">
    <source>
        <dbReference type="SAM" id="Phobius"/>
    </source>
</evidence>
<sequence length="115" mass="13680">MDFLTKTANNGVTREKNRHHYDNLLILLIKVLTNTITLIKLRTILTITYVIIVLIHACINKRFVHNLNTISTILTIACVQSYCHFPIYFKKKVIQDSTFLHRRVQFYLSKEKWCW</sequence>
<name>A0A433TQE3_ELYCH</name>
<dbReference type="AlphaFoldDB" id="A0A433TQE3"/>
<keyword evidence="1" id="KW-0812">Transmembrane</keyword>
<keyword evidence="1" id="KW-0472">Membrane</keyword>
<comment type="caution">
    <text evidence="2">The sequence shown here is derived from an EMBL/GenBank/DDBJ whole genome shotgun (WGS) entry which is preliminary data.</text>
</comment>
<protein>
    <submittedName>
        <fullName evidence="2">Uncharacterized protein</fullName>
    </submittedName>
</protein>
<evidence type="ECO:0000313" key="3">
    <source>
        <dbReference type="Proteomes" id="UP000271974"/>
    </source>
</evidence>
<reference evidence="2 3" key="1">
    <citation type="submission" date="2019-01" db="EMBL/GenBank/DDBJ databases">
        <title>A draft genome assembly of the solar-powered sea slug Elysia chlorotica.</title>
        <authorList>
            <person name="Cai H."/>
            <person name="Li Q."/>
            <person name="Fang X."/>
            <person name="Li J."/>
            <person name="Curtis N.E."/>
            <person name="Altenburger A."/>
            <person name="Shibata T."/>
            <person name="Feng M."/>
            <person name="Maeda T."/>
            <person name="Schwartz J.A."/>
            <person name="Shigenobu S."/>
            <person name="Lundholm N."/>
            <person name="Nishiyama T."/>
            <person name="Yang H."/>
            <person name="Hasebe M."/>
            <person name="Li S."/>
            <person name="Pierce S.K."/>
            <person name="Wang J."/>
        </authorList>
    </citation>
    <scope>NUCLEOTIDE SEQUENCE [LARGE SCALE GENOMIC DNA]</scope>
    <source>
        <strain evidence="2">EC2010</strain>
        <tissue evidence="2">Whole organism of an adult</tissue>
    </source>
</reference>
<accession>A0A433TQE3</accession>
<gene>
    <name evidence="2" type="ORF">EGW08_008413</name>
</gene>
<dbReference type="EMBL" id="RQTK01000228">
    <property type="protein sequence ID" value="RUS83832.1"/>
    <property type="molecule type" value="Genomic_DNA"/>
</dbReference>
<feature type="transmembrane region" description="Helical" evidence="1">
    <location>
        <begin position="70"/>
        <end position="89"/>
    </location>
</feature>